<keyword evidence="2" id="KW-1185">Reference proteome</keyword>
<sequence>MGMDWEIPARKAVEQNLLDAGCDCEKTQQYLRLLEEGRMQELIQMLRCQRCHLMEKLHREQQKVDCLDYLIYQLKKGNCDRQG</sequence>
<dbReference type="EMBL" id="JADCKC010000001">
    <property type="protein sequence ID" value="MBE5036334.1"/>
    <property type="molecule type" value="Genomic_DNA"/>
</dbReference>
<protein>
    <submittedName>
        <fullName evidence="1">Uncharacterized protein</fullName>
    </submittedName>
</protein>
<evidence type="ECO:0000313" key="2">
    <source>
        <dbReference type="Proteomes" id="UP000768567"/>
    </source>
</evidence>
<proteinExistence type="predicted"/>
<gene>
    <name evidence="1" type="ORF">INF35_00745</name>
</gene>
<reference evidence="1 2" key="1">
    <citation type="submission" date="2020-10" db="EMBL/GenBank/DDBJ databases">
        <title>ChiBAC.</title>
        <authorList>
            <person name="Zenner C."/>
            <person name="Hitch T.C.A."/>
            <person name="Clavel T."/>
        </authorList>
    </citation>
    <scope>NUCLEOTIDE SEQUENCE [LARGE SCALE GENOMIC DNA]</scope>
    <source>
        <strain evidence="1 2">DSM 109015</strain>
    </source>
</reference>
<dbReference type="RefSeq" id="WP_193499679.1">
    <property type="nucleotide sequence ID" value="NZ_JADCKC010000001.1"/>
</dbReference>
<dbReference type="Proteomes" id="UP000768567">
    <property type="component" value="Unassembled WGS sequence"/>
</dbReference>
<organism evidence="1 2">
    <name type="scientific">Gemmiger gallinarum</name>
    <dbReference type="NCBI Taxonomy" id="2779354"/>
    <lineage>
        <taxon>Bacteria</taxon>
        <taxon>Bacillati</taxon>
        <taxon>Bacillota</taxon>
        <taxon>Clostridia</taxon>
        <taxon>Eubacteriales</taxon>
        <taxon>Gemmiger</taxon>
    </lineage>
</organism>
<name>A0ABR9QZM6_9FIRM</name>
<comment type="caution">
    <text evidence="1">The sequence shown here is derived from an EMBL/GenBank/DDBJ whole genome shotgun (WGS) entry which is preliminary data.</text>
</comment>
<accession>A0ABR9QZM6</accession>
<evidence type="ECO:0000313" key="1">
    <source>
        <dbReference type="EMBL" id="MBE5036334.1"/>
    </source>
</evidence>